<evidence type="ECO:0000313" key="2">
    <source>
        <dbReference type="Proteomes" id="UP001301388"/>
    </source>
</evidence>
<organism evidence="1 2">
    <name type="scientific">Pseudanabaena galeata UHCC 0370</name>
    <dbReference type="NCBI Taxonomy" id="3110310"/>
    <lineage>
        <taxon>Bacteria</taxon>
        <taxon>Bacillati</taxon>
        <taxon>Cyanobacteriota</taxon>
        <taxon>Cyanophyceae</taxon>
        <taxon>Pseudanabaenales</taxon>
        <taxon>Pseudanabaenaceae</taxon>
        <taxon>Pseudanabaena</taxon>
    </lineage>
</organism>
<reference evidence="1 2" key="1">
    <citation type="submission" date="2023-12" db="EMBL/GenBank/DDBJ databases">
        <title>Baltic Sea Cyanobacteria.</title>
        <authorList>
            <person name="Delbaje E."/>
            <person name="Fewer D.P."/>
            <person name="Shishido T.K."/>
        </authorList>
    </citation>
    <scope>NUCLEOTIDE SEQUENCE [LARGE SCALE GENOMIC DNA]</scope>
    <source>
        <strain evidence="1 2">UHCC 0370</strain>
    </source>
</reference>
<proteinExistence type="predicted"/>
<keyword evidence="2" id="KW-1185">Reference proteome</keyword>
<name>A0ABU5THX6_9CYAN</name>
<dbReference type="Proteomes" id="UP001301388">
    <property type="component" value="Unassembled WGS sequence"/>
</dbReference>
<sequence>MSSSENIDDAIKNSNPFSIKFVDQHHIWGASFPDVPEINAHISDAVFNAIDQVSKNEIPSIGIIISGEKGLGKTQIISRIRHRLQTEGRAFFVYMGNYGDLDSIKSEFLQTLTSSLKRIGVEGVMQWQELAANMFFTAKGDRPCTPKELASGRFASIVNHNPKTPENWANGICARKPELNNPYLVKAILWTLSENHAPYAISWLAGQELTQAKADELGLPNNSQKTELATFKTTCELLSLIGNYSNLVFCFDELDDPSCNTNGFTRAQVVAALAKDLRNLINKCVLLMAMYPNTLRNEIKTSGGEGGGQSASYDRTADKVLELDYLNSDTSVLLVHKWLDDFYTSKELTPPHPLYPFDESEIREIGKERPTARAILKWCSENWNINNQSKNSSGFERKKDSNNSTSIEQLIDPIKLVDQSVKVAFDNEYKSIEDSIDEYMENNDVIGRALEFACTSLIDTEIEGVTIKKVEWIDDKVKKSDRGYLHVRITAQESGKLIKIGVAVIQQSVGRNIGTTLKRLNDYQKFANSRMKCNGF</sequence>
<comment type="caution">
    <text evidence="1">The sequence shown here is derived from an EMBL/GenBank/DDBJ whole genome shotgun (WGS) entry which is preliminary data.</text>
</comment>
<evidence type="ECO:0000313" key="1">
    <source>
        <dbReference type="EMBL" id="MEA5477907.1"/>
    </source>
</evidence>
<protein>
    <submittedName>
        <fullName evidence="1">P-loop NTPase fold protein</fullName>
    </submittedName>
</protein>
<accession>A0ABU5THX6</accession>
<gene>
    <name evidence="1" type="ORF">VB774_09775</name>
</gene>
<dbReference type="RefSeq" id="WP_323261505.1">
    <property type="nucleotide sequence ID" value="NZ_JAYGIE010000044.1"/>
</dbReference>
<dbReference type="EMBL" id="JAYGIE010000044">
    <property type="protein sequence ID" value="MEA5477907.1"/>
    <property type="molecule type" value="Genomic_DNA"/>
</dbReference>